<keyword evidence="1" id="KW-0238">DNA-binding</keyword>
<keyword evidence="1" id="KW-0371">Homeobox</keyword>
<protein>
    <submittedName>
        <fullName evidence="1">Homeobox protein Mohawk</fullName>
    </submittedName>
</protein>
<dbReference type="AlphaFoldDB" id="A0A556V8L7"/>
<evidence type="ECO:0000313" key="1">
    <source>
        <dbReference type="EMBL" id="TTA26182.1"/>
    </source>
</evidence>
<dbReference type="Proteomes" id="UP000319801">
    <property type="component" value="Unassembled WGS sequence"/>
</dbReference>
<proteinExistence type="predicted"/>
<gene>
    <name evidence="1" type="ORF">Baya_14460</name>
</gene>
<keyword evidence="2" id="KW-1185">Reference proteome</keyword>
<accession>A0A556V8L7</accession>
<dbReference type="EMBL" id="VCAZ01000160">
    <property type="protein sequence ID" value="TTA26182.1"/>
    <property type="molecule type" value="Genomic_DNA"/>
</dbReference>
<sequence length="224" mass="24847">MSKSGRTEAVRNRILIVLSETRPYKSLITLWRWRRNRQKNELRGSSSGQALAMIRCCLALSVVGHGSNALHCNSDPKENIRDECEGETRGIPGGRAQILQQTWDVRCYGEKASTEQTMKNDSNEIFDSCSTLSSCFDSVQLFDSVLYLKAVDHGSTKCDSGVMVKGKGRGKDETYWREINAAMALTNLAKPKDGALAGTTSCIIQKSSHIAEIKTVKVPIMHKY</sequence>
<organism evidence="1 2">
    <name type="scientific">Bagarius yarrelli</name>
    <name type="common">Goonch</name>
    <name type="synonym">Bagrus yarrelli</name>
    <dbReference type="NCBI Taxonomy" id="175774"/>
    <lineage>
        <taxon>Eukaryota</taxon>
        <taxon>Metazoa</taxon>
        <taxon>Chordata</taxon>
        <taxon>Craniata</taxon>
        <taxon>Vertebrata</taxon>
        <taxon>Euteleostomi</taxon>
        <taxon>Actinopterygii</taxon>
        <taxon>Neopterygii</taxon>
        <taxon>Teleostei</taxon>
        <taxon>Ostariophysi</taxon>
        <taxon>Siluriformes</taxon>
        <taxon>Sisoridae</taxon>
        <taxon>Sisorinae</taxon>
        <taxon>Bagarius</taxon>
    </lineage>
</organism>
<comment type="caution">
    <text evidence="1">The sequence shown here is derived from an EMBL/GenBank/DDBJ whole genome shotgun (WGS) entry which is preliminary data.</text>
</comment>
<dbReference type="OrthoDB" id="8919197at2759"/>
<name>A0A556V8L7_BAGYA</name>
<dbReference type="GO" id="GO:0003677">
    <property type="term" value="F:DNA binding"/>
    <property type="evidence" value="ECO:0007669"/>
    <property type="project" value="UniProtKB-KW"/>
</dbReference>
<reference evidence="1 2" key="1">
    <citation type="journal article" date="2019" name="Genome Biol. Evol.">
        <title>Whole-Genome Sequencing of the Giant Devil Catfish, Bagarius yarrelli.</title>
        <authorList>
            <person name="Jiang W."/>
            <person name="Lv Y."/>
            <person name="Cheng L."/>
            <person name="Yang K."/>
            <person name="Chao B."/>
            <person name="Wang X."/>
            <person name="Li Y."/>
            <person name="Pan X."/>
            <person name="You X."/>
            <person name="Zhang Y."/>
            <person name="Yang J."/>
            <person name="Li J."/>
            <person name="Zhang X."/>
            <person name="Liu S."/>
            <person name="Sun C."/>
            <person name="Yang J."/>
            <person name="Shi Q."/>
        </authorList>
    </citation>
    <scope>NUCLEOTIDE SEQUENCE [LARGE SCALE GENOMIC DNA]</scope>
    <source>
        <strain evidence="1">JWS20170419001</strain>
        <tissue evidence="1">Muscle</tissue>
    </source>
</reference>
<evidence type="ECO:0000313" key="2">
    <source>
        <dbReference type="Proteomes" id="UP000319801"/>
    </source>
</evidence>